<evidence type="ECO:0000313" key="3">
    <source>
        <dbReference type="Proteomes" id="UP001166286"/>
    </source>
</evidence>
<dbReference type="AlphaFoldDB" id="A0AA39QY54"/>
<protein>
    <recommendedName>
        <fullName evidence="1">Heterokaryon incompatibility domain-containing protein</fullName>
    </recommendedName>
</protein>
<dbReference type="Pfam" id="PF06985">
    <property type="entry name" value="HET"/>
    <property type="match status" value="1"/>
</dbReference>
<gene>
    <name evidence="2" type="ORF">JMJ35_007355</name>
</gene>
<feature type="domain" description="Heterokaryon incompatibility" evidence="1">
    <location>
        <begin position="22"/>
        <end position="105"/>
    </location>
</feature>
<evidence type="ECO:0000259" key="1">
    <source>
        <dbReference type="Pfam" id="PF06985"/>
    </source>
</evidence>
<dbReference type="InterPro" id="IPR010730">
    <property type="entry name" value="HET"/>
</dbReference>
<dbReference type="EMBL" id="JAFEKC020000017">
    <property type="protein sequence ID" value="KAK0509961.1"/>
    <property type="molecule type" value="Genomic_DNA"/>
</dbReference>
<proteinExistence type="predicted"/>
<organism evidence="2 3">
    <name type="scientific">Cladonia borealis</name>
    <dbReference type="NCBI Taxonomy" id="184061"/>
    <lineage>
        <taxon>Eukaryota</taxon>
        <taxon>Fungi</taxon>
        <taxon>Dikarya</taxon>
        <taxon>Ascomycota</taxon>
        <taxon>Pezizomycotina</taxon>
        <taxon>Lecanoromycetes</taxon>
        <taxon>OSLEUM clade</taxon>
        <taxon>Lecanoromycetidae</taxon>
        <taxon>Lecanorales</taxon>
        <taxon>Lecanorineae</taxon>
        <taxon>Cladoniaceae</taxon>
        <taxon>Cladonia</taxon>
    </lineage>
</organism>
<keyword evidence="3" id="KW-1185">Reference proteome</keyword>
<reference evidence="2" key="1">
    <citation type="submission" date="2023-03" db="EMBL/GenBank/DDBJ databases">
        <title>Complete genome of Cladonia borealis.</title>
        <authorList>
            <person name="Park H."/>
        </authorList>
    </citation>
    <scope>NUCLEOTIDE SEQUENCE</scope>
    <source>
        <strain evidence="2">ANT050790</strain>
    </source>
</reference>
<sequence>MRLLNTSTLNLHEFFDDQIPSYAILSHIWGDEEVTLQDLEKEESKERAGYAKITGCCALALSNGWEWLWIDTCCTDKTSSAELSEAINSMYRWYRDSEVCYAYLSDCFLPLGKISDVDFCKSRWFTRGWTLQELLAPSTVIFYDRNWCEIGTRSSLTPQISFVTGISSQDMADPQSASIAAKMSWASKRQTSRVEDMAYSLLGVFDLTMPLLYGEGHNAFKRLQYELIGVRSDDESIFAWKLHDPRPRGMLAPCPAAFADSGDIVTFVNLDPLTRPPRVTGKLLVMNGISPVRGPTEDVKTSLVTLNCARQANINESLGIRLVPGVHGYYMRADPGTLLECESPRNTNQPTQPGFYNNSLEIWLNQPYAKVSNFTPHRFHIHLPLLQQGFRLSGKFLSDCGHLWPLNGCWQATFSITRAVGVMMFIGDTGENFLLILAIRDNLPSVDVIVPYETLTPSLEEIATRYRDKHYGNIRGVDELLKPLQGKNNVLVTLRKKLLKGKRTNVVDVSIRQDKTTSIEVIAREEKDCNSQNPGRLSRL</sequence>
<dbReference type="PANTHER" id="PTHR10622:SF10">
    <property type="entry name" value="HET DOMAIN-CONTAINING PROTEIN"/>
    <property type="match status" value="1"/>
</dbReference>
<dbReference type="Proteomes" id="UP001166286">
    <property type="component" value="Unassembled WGS sequence"/>
</dbReference>
<name>A0AA39QY54_9LECA</name>
<evidence type="ECO:0000313" key="2">
    <source>
        <dbReference type="EMBL" id="KAK0509961.1"/>
    </source>
</evidence>
<comment type="caution">
    <text evidence="2">The sequence shown here is derived from an EMBL/GenBank/DDBJ whole genome shotgun (WGS) entry which is preliminary data.</text>
</comment>
<dbReference type="PANTHER" id="PTHR10622">
    <property type="entry name" value="HET DOMAIN-CONTAINING PROTEIN"/>
    <property type="match status" value="1"/>
</dbReference>
<accession>A0AA39QY54</accession>